<comment type="similarity">
    <text evidence="2">Belongs to the WD repeat MET30/SCONB/SCON-2 family.</text>
</comment>
<dbReference type="OrthoDB" id="5580488at2759"/>
<gene>
    <name evidence="9" type="ORF">BJ508DRAFT_317768</name>
</gene>
<evidence type="ECO:0000259" key="8">
    <source>
        <dbReference type="PROSITE" id="PS50181"/>
    </source>
</evidence>
<keyword evidence="4" id="KW-0677">Repeat</keyword>
<feature type="region of interest" description="Disordered" evidence="7">
    <location>
        <begin position="236"/>
        <end position="258"/>
    </location>
</feature>
<dbReference type="PROSITE" id="PS00678">
    <property type="entry name" value="WD_REPEATS_1"/>
    <property type="match status" value="4"/>
</dbReference>
<dbReference type="FunFam" id="2.130.10.10:FF:000715">
    <property type="entry name" value="F-box protein MET30"/>
    <property type="match status" value="1"/>
</dbReference>
<dbReference type="SMART" id="SM00320">
    <property type="entry name" value="WD40"/>
    <property type="match status" value="7"/>
</dbReference>
<feature type="region of interest" description="Disordered" evidence="7">
    <location>
        <begin position="593"/>
        <end position="623"/>
    </location>
</feature>
<organism evidence="9 10">
    <name type="scientific">Ascobolus immersus RN42</name>
    <dbReference type="NCBI Taxonomy" id="1160509"/>
    <lineage>
        <taxon>Eukaryota</taxon>
        <taxon>Fungi</taxon>
        <taxon>Dikarya</taxon>
        <taxon>Ascomycota</taxon>
        <taxon>Pezizomycotina</taxon>
        <taxon>Pezizomycetes</taxon>
        <taxon>Pezizales</taxon>
        <taxon>Ascobolaceae</taxon>
        <taxon>Ascobolus</taxon>
    </lineage>
</organism>
<dbReference type="Gene3D" id="1.20.1280.50">
    <property type="match status" value="1"/>
</dbReference>
<dbReference type="InterPro" id="IPR001680">
    <property type="entry name" value="WD40_rpt"/>
</dbReference>
<keyword evidence="5" id="KW-0833">Ubl conjugation pathway</keyword>
<evidence type="ECO:0000313" key="9">
    <source>
        <dbReference type="EMBL" id="RPA83635.1"/>
    </source>
</evidence>
<dbReference type="CDD" id="cd22147">
    <property type="entry name" value="F-box_SpPof1-like"/>
    <property type="match status" value="1"/>
</dbReference>
<feature type="repeat" description="WD" evidence="6">
    <location>
        <begin position="369"/>
        <end position="408"/>
    </location>
</feature>
<dbReference type="FunFam" id="1.20.1280.50:FF:000016">
    <property type="entry name" value="E3 ubiquitin ligase complex SCF subunit sconB"/>
    <property type="match status" value="1"/>
</dbReference>
<dbReference type="Pfam" id="PF00400">
    <property type="entry name" value="WD40"/>
    <property type="match status" value="6"/>
</dbReference>
<feature type="repeat" description="WD" evidence="6">
    <location>
        <begin position="408"/>
        <end position="449"/>
    </location>
</feature>
<dbReference type="PANTHER" id="PTHR19872:SF9">
    <property type="entry name" value="UBIQUITIN-BINDING SDF UBIQUITIN LIGASE COMPLEX SUBUNIT"/>
    <property type="match status" value="1"/>
</dbReference>
<evidence type="ECO:0000256" key="1">
    <source>
        <dbReference type="ARBA" id="ARBA00004906"/>
    </source>
</evidence>
<dbReference type="PANTHER" id="PTHR19872">
    <property type="entry name" value="UBIQUITIN LIGASE SPECIFICITY FACTOR/HREP PROTEIN"/>
    <property type="match status" value="1"/>
</dbReference>
<dbReference type="InterPro" id="IPR019775">
    <property type="entry name" value="WD40_repeat_CS"/>
</dbReference>
<evidence type="ECO:0000256" key="5">
    <source>
        <dbReference type="ARBA" id="ARBA00022786"/>
    </source>
</evidence>
<dbReference type="EMBL" id="ML119663">
    <property type="protein sequence ID" value="RPA83635.1"/>
    <property type="molecule type" value="Genomic_DNA"/>
</dbReference>
<dbReference type="GO" id="GO:0019005">
    <property type="term" value="C:SCF ubiquitin ligase complex"/>
    <property type="evidence" value="ECO:0007669"/>
    <property type="project" value="UniProtKB-ARBA"/>
</dbReference>
<name>A0A3N4IC21_ASCIM</name>
<dbReference type="InterPro" id="IPR051075">
    <property type="entry name" value="SCF_subunit_WD-repeat"/>
</dbReference>
<dbReference type="CDD" id="cd00200">
    <property type="entry name" value="WD40"/>
    <property type="match status" value="1"/>
</dbReference>
<feature type="repeat" description="WD" evidence="6">
    <location>
        <begin position="491"/>
        <end position="513"/>
    </location>
</feature>
<feature type="repeat" description="WD" evidence="6">
    <location>
        <begin position="329"/>
        <end position="368"/>
    </location>
</feature>
<proteinExistence type="inferred from homology"/>
<dbReference type="GO" id="GO:1990756">
    <property type="term" value="F:ubiquitin-like ligase-substrate adaptor activity"/>
    <property type="evidence" value="ECO:0007669"/>
    <property type="project" value="UniProtKB-ARBA"/>
</dbReference>
<dbReference type="SMART" id="SM00256">
    <property type="entry name" value="FBOX"/>
    <property type="match status" value="1"/>
</dbReference>
<dbReference type="Pfam" id="PF12937">
    <property type="entry name" value="F-box-like"/>
    <property type="match status" value="1"/>
</dbReference>
<dbReference type="InterPro" id="IPR036047">
    <property type="entry name" value="F-box-like_dom_sf"/>
</dbReference>
<feature type="domain" description="F-box" evidence="8">
    <location>
        <begin position="132"/>
        <end position="178"/>
    </location>
</feature>
<evidence type="ECO:0000256" key="7">
    <source>
        <dbReference type="SAM" id="MobiDB-lite"/>
    </source>
</evidence>
<dbReference type="InterPro" id="IPR001810">
    <property type="entry name" value="F-box_dom"/>
</dbReference>
<accession>A0A3N4IC21</accession>
<feature type="region of interest" description="Disordered" evidence="7">
    <location>
        <begin position="467"/>
        <end position="489"/>
    </location>
</feature>
<keyword evidence="10" id="KW-1185">Reference proteome</keyword>
<evidence type="ECO:0000256" key="2">
    <source>
        <dbReference type="ARBA" id="ARBA00007968"/>
    </source>
</evidence>
<sequence length="623" mass="70075">MEDHVFGKANAGISEGRVESVKRDVAPFLSKHIPELHTPQNTQTFKPNTKYCYRHRPDLKCRRQADELLMGQLQKGMDKLPPTDQQAITHVWNLFSAAPAPQRNLMLQGILSQCCFPQLSLISNSLRDLIRIDFLTALPTEISFKILSYLDTTSLCKAAQVSQRWRMLADDDVVWHRMCEQHIDRKCTECGWGLPLLERKRLRATKRQIQLRASNFSRITEATDNLSIGRKRRADDFDMDSESGSGTPSKLRITEGDSTTRSRPWKEIYEERWRVECNWRRGRCNMKVFKGHTNGVMCLQFDDNILATGSYDTTVKIWDIETGECLRTLSGHQFGVRALMFDESKLISGSMDKTLKIWNWRNGECLRTINAHTDGVVALHFDEKLLVSGSVDKTVKVWNFEDSSCTVLRGHSDWVNAVRIHTASRTVFSASDDTEIRLWDLDTKSCIRVFKGHVGQVQQVLPIQVSDREDEEEDSGFFPETPGRPSPPANIITSGLDCTMKVWDVKTGKCTGTLFGHVEGVWGIAADSLRLVSGGQDRMVKVWDVKTGKCRRTITGHSGPVTCVGLSDSKLVTGSEDSEIRLYDFKSAGDVSEAQTGWGEHPALTDYEPSSSRSTSHAGSPGP</sequence>
<comment type="pathway">
    <text evidence="1">Protein modification; protein ubiquitination.</text>
</comment>
<dbReference type="Proteomes" id="UP000275078">
    <property type="component" value="Unassembled WGS sequence"/>
</dbReference>
<dbReference type="Gene3D" id="2.130.10.10">
    <property type="entry name" value="YVTN repeat-like/Quinoprotein amine dehydrogenase"/>
    <property type="match status" value="2"/>
</dbReference>
<evidence type="ECO:0000313" key="10">
    <source>
        <dbReference type="Proteomes" id="UP000275078"/>
    </source>
</evidence>
<feature type="repeat" description="WD" evidence="6">
    <location>
        <begin position="289"/>
        <end position="328"/>
    </location>
</feature>
<evidence type="ECO:0000256" key="4">
    <source>
        <dbReference type="ARBA" id="ARBA00022737"/>
    </source>
</evidence>
<dbReference type="GO" id="GO:0031146">
    <property type="term" value="P:SCF-dependent proteasomal ubiquitin-dependent protein catabolic process"/>
    <property type="evidence" value="ECO:0007669"/>
    <property type="project" value="UniProtKB-ARBA"/>
</dbReference>
<dbReference type="AlphaFoldDB" id="A0A3N4IC21"/>
<dbReference type="SUPFAM" id="SSF50998">
    <property type="entry name" value="Quinoprotein alcohol dehydrogenase-like"/>
    <property type="match status" value="1"/>
</dbReference>
<dbReference type="InterPro" id="IPR015943">
    <property type="entry name" value="WD40/YVTN_repeat-like_dom_sf"/>
</dbReference>
<dbReference type="PRINTS" id="PR00320">
    <property type="entry name" value="GPROTEINBRPT"/>
</dbReference>
<dbReference type="PROSITE" id="PS50181">
    <property type="entry name" value="FBOX"/>
    <property type="match status" value="1"/>
</dbReference>
<keyword evidence="3 6" id="KW-0853">WD repeat</keyword>
<dbReference type="STRING" id="1160509.A0A3N4IC21"/>
<protein>
    <submittedName>
        <fullName evidence="9">WD40 repeat-like protein</fullName>
    </submittedName>
</protein>
<evidence type="ECO:0000256" key="6">
    <source>
        <dbReference type="PROSITE-ProRule" id="PRU00221"/>
    </source>
</evidence>
<feature type="compositionally biased region" description="Polar residues" evidence="7">
    <location>
        <begin position="608"/>
        <end position="623"/>
    </location>
</feature>
<dbReference type="InterPro" id="IPR011047">
    <property type="entry name" value="Quinoprotein_ADH-like_sf"/>
</dbReference>
<feature type="repeat" description="WD" evidence="6">
    <location>
        <begin position="554"/>
        <end position="593"/>
    </location>
</feature>
<dbReference type="PROSITE" id="PS50294">
    <property type="entry name" value="WD_REPEATS_REGION"/>
    <property type="match status" value="6"/>
</dbReference>
<evidence type="ECO:0000256" key="3">
    <source>
        <dbReference type="ARBA" id="ARBA00022574"/>
    </source>
</evidence>
<dbReference type="PROSITE" id="PS50082">
    <property type="entry name" value="WD_REPEATS_2"/>
    <property type="match status" value="7"/>
</dbReference>
<reference evidence="9 10" key="1">
    <citation type="journal article" date="2018" name="Nat. Ecol. Evol.">
        <title>Pezizomycetes genomes reveal the molecular basis of ectomycorrhizal truffle lifestyle.</title>
        <authorList>
            <person name="Murat C."/>
            <person name="Payen T."/>
            <person name="Noel B."/>
            <person name="Kuo A."/>
            <person name="Morin E."/>
            <person name="Chen J."/>
            <person name="Kohler A."/>
            <person name="Krizsan K."/>
            <person name="Balestrini R."/>
            <person name="Da Silva C."/>
            <person name="Montanini B."/>
            <person name="Hainaut M."/>
            <person name="Levati E."/>
            <person name="Barry K.W."/>
            <person name="Belfiori B."/>
            <person name="Cichocki N."/>
            <person name="Clum A."/>
            <person name="Dockter R.B."/>
            <person name="Fauchery L."/>
            <person name="Guy J."/>
            <person name="Iotti M."/>
            <person name="Le Tacon F."/>
            <person name="Lindquist E.A."/>
            <person name="Lipzen A."/>
            <person name="Malagnac F."/>
            <person name="Mello A."/>
            <person name="Molinier V."/>
            <person name="Miyauchi S."/>
            <person name="Poulain J."/>
            <person name="Riccioni C."/>
            <person name="Rubini A."/>
            <person name="Sitrit Y."/>
            <person name="Splivallo R."/>
            <person name="Traeger S."/>
            <person name="Wang M."/>
            <person name="Zifcakova L."/>
            <person name="Wipf D."/>
            <person name="Zambonelli A."/>
            <person name="Paolocci F."/>
            <person name="Nowrousian M."/>
            <person name="Ottonello S."/>
            <person name="Baldrian P."/>
            <person name="Spatafora J.W."/>
            <person name="Henrissat B."/>
            <person name="Nagy L.G."/>
            <person name="Aury J.M."/>
            <person name="Wincker P."/>
            <person name="Grigoriev I.V."/>
            <person name="Bonfante P."/>
            <person name="Martin F.M."/>
        </authorList>
    </citation>
    <scope>NUCLEOTIDE SEQUENCE [LARGE SCALE GENOMIC DNA]</scope>
    <source>
        <strain evidence="9 10">RN42</strain>
    </source>
</reference>
<feature type="repeat" description="WD" evidence="6">
    <location>
        <begin position="514"/>
        <end position="553"/>
    </location>
</feature>
<dbReference type="SUPFAM" id="SSF81383">
    <property type="entry name" value="F-box domain"/>
    <property type="match status" value="1"/>
</dbReference>
<dbReference type="InterPro" id="IPR020472">
    <property type="entry name" value="WD40_PAC1"/>
</dbReference>